<dbReference type="Gene3D" id="3.80.10.10">
    <property type="entry name" value="Ribonuclease Inhibitor"/>
    <property type="match status" value="1"/>
</dbReference>
<evidence type="ECO:0000313" key="1">
    <source>
        <dbReference type="EMBL" id="RDW87098.1"/>
    </source>
</evidence>
<evidence type="ECO:0008006" key="3">
    <source>
        <dbReference type="Google" id="ProtNLM"/>
    </source>
</evidence>
<dbReference type="EMBL" id="PVWQ01000003">
    <property type="protein sequence ID" value="RDW87098.1"/>
    <property type="molecule type" value="Genomic_DNA"/>
</dbReference>
<dbReference type="GeneID" id="38114110"/>
<keyword evidence="2" id="KW-1185">Reference proteome</keyword>
<dbReference type="InterPro" id="IPR032675">
    <property type="entry name" value="LRR_dom_sf"/>
</dbReference>
<name>A0A3D8SMS6_9EURO</name>
<dbReference type="OrthoDB" id="3903686at2759"/>
<organism evidence="1 2">
    <name type="scientific">Aspergillus mulundensis</name>
    <dbReference type="NCBI Taxonomy" id="1810919"/>
    <lineage>
        <taxon>Eukaryota</taxon>
        <taxon>Fungi</taxon>
        <taxon>Dikarya</taxon>
        <taxon>Ascomycota</taxon>
        <taxon>Pezizomycotina</taxon>
        <taxon>Eurotiomycetes</taxon>
        <taxon>Eurotiomycetidae</taxon>
        <taxon>Eurotiales</taxon>
        <taxon>Aspergillaceae</taxon>
        <taxon>Aspergillus</taxon>
        <taxon>Aspergillus subgen. Nidulantes</taxon>
    </lineage>
</organism>
<sequence length="491" mass="55193">MASINSHPPLYTLPTEVLQMVFGFVAGDDHDESDGTNSRLIPSLRELWSISATSGWFRAVVERLQYRNVLLSRPNQHRHLLRTLARKPYLVGSVKQLVFFTNARACHSVPSPPLEKCEHPDRILELCDAAFPGQTGTAWVSEHLRETRDAVIDLFDLLPRLLQLKRFRYAPFLTTDGVLRLDRSYNSVDPIPGFHHFFVEILSSLTPAAVSEIHLFERLEDLHFSGATAHVVNLALSLPKLHTLRLSHIPSLPTAGAIPLNTSSTIRTLSFVSRYIQELQIIPAILTAVPQLETLHIETTQLETYGATNGAIFENIAQALATHLHTLKHLTLDIALAPGSPVHFDFRAFTRLSTLSTRDTFLFDAATPAKSFVDSLPSRLVILDVKVHGSTETSFEMAASLARDVQRCRYEHVERFRYLESVSLDFQTAHPEFTFSAEEELTVRAELRITETQFLELGVVYEHPRFVIEKDVLSDSVGGSADGWRVRFLST</sequence>
<proteinExistence type="predicted"/>
<gene>
    <name evidence="1" type="ORF">DSM5745_03740</name>
</gene>
<comment type="caution">
    <text evidence="1">The sequence shown here is derived from an EMBL/GenBank/DDBJ whole genome shotgun (WGS) entry which is preliminary data.</text>
</comment>
<accession>A0A3D8SMS6</accession>
<dbReference type="RefSeq" id="XP_026606622.1">
    <property type="nucleotide sequence ID" value="XM_026745756.1"/>
</dbReference>
<evidence type="ECO:0000313" key="2">
    <source>
        <dbReference type="Proteomes" id="UP000256690"/>
    </source>
</evidence>
<protein>
    <recommendedName>
        <fullName evidence="3">F-box domain-containing protein</fullName>
    </recommendedName>
</protein>
<dbReference type="AlphaFoldDB" id="A0A3D8SMS6"/>
<dbReference type="Proteomes" id="UP000256690">
    <property type="component" value="Unassembled WGS sequence"/>
</dbReference>
<dbReference type="SUPFAM" id="SSF52047">
    <property type="entry name" value="RNI-like"/>
    <property type="match status" value="1"/>
</dbReference>
<reference evidence="1 2" key="1">
    <citation type="journal article" date="2018" name="IMA Fungus">
        <title>IMA Genome-F 9: Draft genome sequence of Annulohypoxylon stygium, Aspergillus mulundensis, Berkeleyomyces basicola (syn. Thielaviopsis basicola), Ceratocystis smalleyi, two Cercospora beticola strains, Coleophoma cylindrospora, Fusarium fracticaudum, Phialophora cf. hyalina, and Morchella septimelata.</title>
        <authorList>
            <person name="Wingfield B.D."/>
            <person name="Bills G.F."/>
            <person name="Dong Y."/>
            <person name="Huang W."/>
            <person name="Nel W.J."/>
            <person name="Swalarsk-Parry B.S."/>
            <person name="Vaghefi N."/>
            <person name="Wilken P.M."/>
            <person name="An Z."/>
            <person name="de Beer Z.W."/>
            <person name="De Vos L."/>
            <person name="Chen L."/>
            <person name="Duong T.A."/>
            <person name="Gao Y."/>
            <person name="Hammerbacher A."/>
            <person name="Kikkert J.R."/>
            <person name="Li Y."/>
            <person name="Li H."/>
            <person name="Li K."/>
            <person name="Li Q."/>
            <person name="Liu X."/>
            <person name="Ma X."/>
            <person name="Naidoo K."/>
            <person name="Pethybridge S.J."/>
            <person name="Sun J."/>
            <person name="Steenkamp E.T."/>
            <person name="van der Nest M.A."/>
            <person name="van Wyk S."/>
            <person name="Wingfield M.J."/>
            <person name="Xiong C."/>
            <person name="Yue Q."/>
            <person name="Zhang X."/>
        </authorList>
    </citation>
    <scope>NUCLEOTIDE SEQUENCE [LARGE SCALE GENOMIC DNA]</scope>
    <source>
        <strain evidence="1 2">DSM 5745</strain>
    </source>
</reference>